<dbReference type="Pfam" id="PF12558">
    <property type="entry name" value="DUF3744"/>
    <property type="match status" value="1"/>
</dbReference>
<protein>
    <submittedName>
        <fullName evidence="12">Energy-coupling factor transport system ATP-binding protein</fullName>
    </submittedName>
</protein>
<evidence type="ECO:0000256" key="5">
    <source>
        <dbReference type="ARBA" id="ARBA00022737"/>
    </source>
</evidence>
<dbReference type="RefSeq" id="WP_091497949.1">
    <property type="nucleotide sequence ID" value="NZ_FODJ01000007.1"/>
</dbReference>
<keyword evidence="7 12" id="KW-0067">ATP-binding</keyword>
<dbReference type="InterPro" id="IPR027417">
    <property type="entry name" value="P-loop_NTPase"/>
</dbReference>
<dbReference type="FunFam" id="3.40.50.300:FF:000224">
    <property type="entry name" value="Energy-coupling factor transporter ATP-binding protein EcfA"/>
    <property type="match status" value="1"/>
</dbReference>
<dbReference type="CDD" id="cd03225">
    <property type="entry name" value="ABC_cobalt_CbiO_domain1"/>
    <property type="match status" value="2"/>
</dbReference>
<feature type="domain" description="ABC transporter" evidence="11">
    <location>
        <begin position="6"/>
        <end position="248"/>
    </location>
</feature>
<name>A0A1H8PLH1_9BACI</name>
<accession>A0A1H8PLH1</accession>
<dbReference type="InterPro" id="IPR003593">
    <property type="entry name" value="AAA+_ATPase"/>
</dbReference>
<comment type="similarity">
    <text evidence="2">Belongs to the ABC transporter superfamily.</text>
</comment>
<evidence type="ECO:0000256" key="4">
    <source>
        <dbReference type="ARBA" id="ARBA00022475"/>
    </source>
</evidence>
<dbReference type="InterPro" id="IPR015856">
    <property type="entry name" value="ABC_transpr_CbiO/EcfA_su"/>
</dbReference>
<keyword evidence="3" id="KW-0813">Transport</keyword>
<keyword evidence="13" id="KW-1185">Reference proteome</keyword>
<dbReference type="InterPro" id="IPR003439">
    <property type="entry name" value="ABC_transporter-like_ATP-bd"/>
</dbReference>
<dbReference type="NCBIfam" id="NF010167">
    <property type="entry name" value="PRK13648.1"/>
    <property type="match status" value="2"/>
</dbReference>
<sequence length="573" mass="64446">MTTPIIAFNHFSFKYYSQVEPTLTNINLTIAKGEKVLILGPSGSGKSTLAHCLNGLIPFSYTGEITGTLHINGQQTDQLDLFSLSKMVGTVLQDTDGQFIGLSVAEDIAFALENENVNQEKMELRVAEIAKLVEMEPYQDSAIHALSGGQKQRVSIGGVMVAEEVDLLLFDEPLASLDPATGHYAMQLIADIHSQTNKTMIVIEHRLEDALQLQFDRIIVMNEGEIISDSTPNQLLASNKLEQIYIREPLYTKALKYAGSNIEANQQPEQIEHLVLSEQDKRNLQYWSSHSSVEPVTIVEPRNPLLELRDVSFYYQEKQIFSQVSFSIYQGELISLVGRNGAGKSTLAKAICGFEPIDHGEILFNGTRFDNQSISERANHVGFVLQNPNQMFSKHKIYDEIALGLVLRQVSEQEIRTRVEDVLHICGLYPFRNWPISALSYGQKKRVSIAAILVLNPRLLILDEPTAGQDLRHYTEIMDFLCTLNEQGITIILITHDMHVMLEYTTRSLVLTDGQLIADQSPVDVLTNDTIIERAQLRRTSLFDLAIKAGIEAPAHFIKNFITHDREVRRTWQ</sequence>
<dbReference type="PANTHER" id="PTHR43553:SF26">
    <property type="entry name" value="ABC TRANSPORTER ATP-BINDING PROTEIN BC_2655-RELATED"/>
    <property type="match status" value="1"/>
</dbReference>
<keyword evidence="8" id="KW-1278">Translocase</keyword>
<organism evidence="12 13">
    <name type="scientific">Amphibacillus marinus</name>
    <dbReference type="NCBI Taxonomy" id="872970"/>
    <lineage>
        <taxon>Bacteria</taxon>
        <taxon>Bacillati</taxon>
        <taxon>Bacillota</taxon>
        <taxon>Bacilli</taxon>
        <taxon>Bacillales</taxon>
        <taxon>Bacillaceae</taxon>
        <taxon>Amphibacillus</taxon>
    </lineage>
</organism>
<dbReference type="GO" id="GO:0015087">
    <property type="term" value="F:cobalt ion transmembrane transporter activity"/>
    <property type="evidence" value="ECO:0007669"/>
    <property type="project" value="UniProtKB-ARBA"/>
</dbReference>
<dbReference type="InterPro" id="IPR017871">
    <property type="entry name" value="ABC_transporter-like_CS"/>
</dbReference>
<dbReference type="PANTHER" id="PTHR43553">
    <property type="entry name" value="HEAVY METAL TRANSPORTER"/>
    <property type="match status" value="1"/>
</dbReference>
<dbReference type="SUPFAM" id="SSF52540">
    <property type="entry name" value="P-loop containing nucleoside triphosphate hydrolases"/>
    <property type="match status" value="2"/>
</dbReference>
<evidence type="ECO:0000256" key="2">
    <source>
        <dbReference type="ARBA" id="ARBA00005417"/>
    </source>
</evidence>
<evidence type="ECO:0000256" key="7">
    <source>
        <dbReference type="ARBA" id="ARBA00022840"/>
    </source>
</evidence>
<dbReference type="SMART" id="SM00382">
    <property type="entry name" value="AAA"/>
    <property type="match status" value="2"/>
</dbReference>
<dbReference type="FunFam" id="3.40.50.300:FF:001422">
    <property type="entry name" value="Cobalt ABC transporter ATP-binding protein"/>
    <property type="match status" value="1"/>
</dbReference>
<evidence type="ECO:0000259" key="11">
    <source>
        <dbReference type="PROSITE" id="PS50893"/>
    </source>
</evidence>
<dbReference type="GO" id="GO:0043190">
    <property type="term" value="C:ATP-binding cassette (ABC) transporter complex"/>
    <property type="evidence" value="ECO:0007669"/>
    <property type="project" value="TreeGrafter"/>
</dbReference>
<dbReference type="Gene3D" id="3.40.50.300">
    <property type="entry name" value="P-loop containing nucleotide triphosphate hydrolases"/>
    <property type="match status" value="2"/>
</dbReference>
<evidence type="ECO:0000256" key="10">
    <source>
        <dbReference type="ARBA" id="ARBA00025157"/>
    </source>
</evidence>
<keyword evidence="9" id="KW-0472">Membrane</keyword>
<keyword evidence="5" id="KW-0677">Repeat</keyword>
<comment type="function">
    <text evidence="10">Probably part of an ABC transporter complex. Responsible for energy coupling to the transport system.</text>
</comment>
<comment type="subcellular location">
    <subcellularLocation>
        <location evidence="1">Cell membrane</location>
        <topology evidence="1">Peripheral membrane protein</topology>
    </subcellularLocation>
</comment>
<dbReference type="Proteomes" id="UP000199300">
    <property type="component" value="Unassembled WGS sequence"/>
</dbReference>
<proteinExistence type="inferred from homology"/>
<dbReference type="GO" id="GO:0042626">
    <property type="term" value="F:ATPase-coupled transmembrane transporter activity"/>
    <property type="evidence" value="ECO:0007669"/>
    <property type="project" value="TreeGrafter"/>
</dbReference>
<dbReference type="AlphaFoldDB" id="A0A1H8PLH1"/>
<dbReference type="GO" id="GO:0005524">
    <property type="term" value="F:ATP binding"/>
    <property type="evidence" value="ECO:0007669"/>
    <property type="project" value="UniProtKB-KW"/>
</dbReference>
<evidence type="ECO:0000313" key="12">
    <source>
        <dbReference type="EMBL" id="SEO42755.1"/>
    </source>
</evidence>
<reference evidence="12 13" key="1">
    <citation type="submission" date="2016-10" db="EMBL/GenBank/DDBJ databases">
        <authorList>
            <person name="de Groot N.N."/>
        </authorList>
    </citation>
    <scope>NUCLEOTIDE SEQUENCE [LARGE SCALE GENOMIC DNA]</scope>
    <source>
        <strain evidence="12 13">CGMCC 1.10434</strain>
    </source>
</reference>
<dbReference type="STRING" id="872970.SAMN04488134_107112"/>
<evidence type="ECO:0000256" key="3">
    <source>
        <dbReference type="ARBA" id="ARBA00022448"/>
    </source>
</evidence>
<evidence type="ECO:0000256" key="6">
    <source>
        <dbReference type="ARBA" id="ARBA00022741"/>
    </source>
</evidence>
<dbReference type="InterPro" id="IPR050095">
    <property type="entry name" value="ECF_ABC_transporter_ATP-bd"/>
</dbReference>
<dbReference type="GO" id="GO:0016887">
    <property type="term" value="F:ATP hydrolysis activity"/>
    <property type="evidence" value="ECO:0007669"/>
    <property type="project" value="InterPro"/>
</dbReference>
<gene>
    <name evidence="12" type="ORF">SAMN04488134_107112</name>
</gene>
<dbReference type="OrthoDB" id="501320at2"/>
<evidence type="ECO:0000313" key="13">
    <source>
        <dbReference type="Proteomes" id="UP000199300"/>
    </source>
</evidence>
<dbReference type="EMBL" id="FODJ01000007">
    <property type="protein sequence ID" value="SEO42755.1"/>
    <property type="molecule type" value="Genomic_DNA"/>
</dbReference>
<dbReference type="Pfam" id="PF00005">
    <property type="entry name" value="ABC_tran"/>
    <property type="match status" value="2"/>
</dbReference>
<feature type="domain" description="ABC transporter" evidence="11">
    <location>
        <begin position="306"/>
        <end position="538"/>
    </location>
</feature>
<keyword evidence="6" id="KW-0547">Nucleotide-binding</keyword>
<evidence type="ECO:0000256" key="8">
    <source>
        <dbReference type="ARBA" id="ARBA00022967"/>
    </source>
</evidence>
<evidence type="ECO:0000256" key="1">
    <source>
        <dbReference type="ARBA" id="ARBA00004202"/>
    </source>
</evidence>
<dbReference type="InterPro" id="IPR022216">
    <property type="entry name" value="ABC_Co_transporter"/>
</dbReference>
<dbReference type="PROSITE" id="PS00211">
    <property type="entry name" value="ABC_TRANSPORTER_1"/>
    <property type="match status" value="2"/>
</dbReference>
<evidence type="ECO:0000256" key="9">
    <source>
        <dbReference type="ARBA" id="ARBA00023136"/>
    </source>
</evidence>
<keyword evidence="4" id="KW-1003">Cell membrane</keyword>
<dbReference type="PROSITE" id="PS50893">
    <property type="entry name" value="ABC_TRANSPORTER_2"/>
    <property type="match status" value="2"/>
</dbReference>